<reference evidence="2" key="2">
    <citation type="submission" date="2020-05" db="UniProtKB">
        <authorList>
            <consortium name="EnsemblMetazoa"/>
        </authorList>
    </citation>
    <scope>IDENTIFICATION</scope>
    <source>
        <strain evidence="2">IAEA</strain>
    </source>
</reference>
<reference evidence="3" key="1">
    <citation type="submission" date="2014-03" db="EMBL/GenBank/DDBJ databases">
        <authorList>
            <person name="Aksoy S."/>
            <person name="Warren W."/>
            <person name="Wilson R.K."/>
        </authorList>
    </citation>
    <scope>NUCLEOTIDE SEQUENCE [LARGE SCALE GENOMIC DNA]</scope>
    <source>
        <strain evidence="3">IAEA</strain>
    </source>
</reference>
<dbReference type="VEuPathDB" id="VectorBase:GPAI045546"/>
<dbReference type="EnsemblMetazoa" id="GPAI045546-RA">
    <property type="protein sequence ID" value="GPAI045546-PA"/>
    <property type="gene ID" value="GPAI045546"/>
</dbReference>
<evidence type="ECO:0000256" key="1">
    <source>
        <dbReference type="SAM" id="Phobius"/>
    </source>
</evidence>
<feature type="transmembrane region" description="Helical" evidence="1">
    <location>
        <begin position="37"/>
        <end position="58"/>
    </location>
</feature>
<dbReference type="AlphaFoldDB" id="A0A1B0AH38"/>
<protein>
    <submittedName>
        <fullName evidence="2">Uncharacterized protein</fullName>
    </submittedName>
</protein>
<proteinExistence type="predicted"/>
<keyword evidence="1" id="KW-1133">Transmembrane helix</keyword>
<keyword evidence="3" id="KW-1185">Reference proteome</keyword>
<sequence>MKRAVESMKSLLPAILSRNRKFAIQFEFSSSSTSEDIGIAVAVAVIVLPTSAVSLFHYPLGISGANAQFIHDDGGYLRGEPNVVENLAFSGHKQFRGLLLLSTLTINKIGMQLWPKD</sequence>
<accession>A0A1B0AH38</accession>
<evidence type="ECO:0000313" key="3">
    <source>
        <dbReference type="Proteomes" id="UP000092445"/>
    </source>
</evidence>
<name>A0A1B0AH38_GLOPL</name>
<dbReference type="Proteomes" id="UP000092445">
    <property type="component" value="Unassembled WGS sequence"/>
</dbReference>
<evidence type="ECO:0000313" key="2">
    <source>
        <dbReference type="EnsemblMetazoa" id="GPAI045546-PA"/>
    </source>
</evidence>
<organism evidence="2 3">
    <name type="scientific">Glossina pallidipes</name>
    <name type="common">Tsetse fly</name>
    <dbReference type="NCBI Taxonomy" id="7398"/>
    <lineage>
        <taxon>Eukaryota</taxon>
        <taxon>Metazoa</taxon>
        <taxon>Ecdysozoa</taxon>
        <taxon>Arthropoda</taxon>
        <taxon>Hexapoda</taxon>
        <taxon>Insecta</taxon>
        <taxon>Pterygota</taxon>
        <taxon>Neoptera</taxon>
        <taxon>Endopterygota</taxon>
        <taxon>Diptera</taxon>
        <taxon>Brachycera</taxon>
        <taxon>Muscomorpha</taxon>
        <taxon>Hippoboscoidea</taxon>
        <taxon>Glossinidae</taxon>
        <taxon>Glossina</taxon>
    </lineage>
</organism>
<keyword evidence="1" id="KW-0472">Membrane</keyword>
<keyword evidence="1" id="KW-0812">Transmembrane</keyword>